<dbReference type="InterPro" id="IPR003598">
    <property type="entry name" value="Ig_sub2"/>
</dbReference>
<dbReference type="PROSITE" id="PS50835">
    <property type="entry name" value="IG_LIKE"/>
    <property type="match status" value="5"/>
</dbReference>
<protein>
    <recommendedName>
        <fullName evidence="13">Tyrosine-protein kinase-like otk</fullName>
    </recommendedName>
    <alternativeName>
        <fullName evidence="14">Tyrosine-protein kinase-like 7 homolog</fullName>
    </alternativeName>
</protein>
<evidence type="ECO:0000256" key="3">
    <source>
        <dbReference type="ARBA" id="ARBA00022729"/>
    </source>
</evidence>
<dbReference type="InterPro" id="IPR036179">
    <property type="entry name" value="Ig-like_dom_sf"/>
</dbReference>
<evidence type="ECO:0000256" key="12">
    <source>
        <dbReference type="ARBA" id="ARBA00034516"/>
    </source>
</evidence>
<comment type="subunit">
    <text evidence="12">Interacts with plexA; component of a receptor complex that mediates the repulsive signaling in response to Semaphorin ligands.</text>
</comment>
<feature type="region of interest" description="Disordered" evidence="15">
    <location>
        <begin position="806"/>
        <end position="832"/>
    </location>
</feature>
<evidence type="ECO:0000256" key="14">
    <source>
        <dbReference type="ARBA" id="ARBA00034559"/>
    </source>
</evidence>
<evidence type="ECO:0000313" key="20">
    <source>
        <dbReference type="Proteomes" id="UP000069940"/>
    </source>
</evidence>
<dbReference type="InterPro" id="IPR007110">
    <property type="entry name" value="Ig-like_dom"/>
</dbReference>
<feature type="domain" description="Ig-like" evidence="18">
    <location>
        <begin position="319"/>
        <end position="443"/>
    </location>
</feature>
<dbReference type="Gene3D" id="2.60.40.10">
    <property type="entry name" value="Immunoglobulins"/>
    <property type="match status" value="5"/>
</dbReference>
<dbReference type="EnsemblMetazoa" id="AALFPA23_000602.R430">
    <property type="protein sequence ID" value="AALFPA23_000602.P430"/>
    <property type="gene ID" value="AALFPA23_000602"/>
</dbReference>
<feature type="domain" description="Ig-like" evidence="18">
    <location>
        <begin position="459"/>
        <end position="540"/>
    </location>
</feature>
<feature type="transmembrane region" description="Helical" evidence="16">
    <location>
        <begin position="659"/>
        <end position="681"/>
    </location>
</feature>
<organism evidence="19 20">
    <name type="scientific">Aedes albopictus</name>
    <name type="common">Asian tiger mosquito</name>
    <name type="synonym">Stegomyia albopicta</name>
    <dbReference type="NCBI Taxonomy" id="7160"/>
    <lineage>
        <taxon>Eukaryota</taxon>
        <taxon>Metazoa</taxon>
        <taxon>Ecdysozoa</taxon>
        <taxon>Arthropoda</taxon>
        <taxon>Hexapoda</taxon>
        <taxon>Insecta</taxon>
        <taxon>Pterygota</taxon>
        <taxon>Neoptera</taxon>
        <taxon>Endopterygota</taxon>
        <taxon>Diptera</taxon>
        <taxon>Nematocera</taxon>
        <taxon>Culicoidea</taxon>
        <taxon>Culicidae</taxon>
        <taxon>Culicinae</taxon>
        <taxon>Aedini</taxon>
        <taxon>Aedes</taxon>
        <taxon>Stegomyia</taxon>
    </lineage>
</organism>
<dbReference type="PROSITE" id="PS50011">
    <property type="entry name" value="PROTEIN_KINASE_DOM"/>
    <property type="match status" value="1"/>
</dbReference>
<dbReference type="CDD" id="cd00096">
    <property type="entry name" value="Ig"/>
    <property type="match status" value="1"/>
</dbReference>
<reference evidence="19" key="2">
    <citation type="submission" date="2025-05" db="UniProtKB">
        <authorList>
            <consortium name="EnsemblMetazoa"/>
        </authorList>
    </citation>
    <scope>IDENTIFICATION</scope>
    <source>
        <strain evidence="19">Foshan</strain>
    </source>
</reference>
<evidence type="ECO:0000256" key="8">
    <source>
        <dbReference type="ARBA" id="ARBA00023170"/>
    </source>
</evidence>
<feature type="compositionally biased region" description="Basic residues" evidence="15">
    <location>
        <begin position="724"/>
        <end position="733"/>
    </location>
</feature>
<keyword evidence="5 16" id="KW-1133">Transmembrane helix</keyword>
<dbReference type="InterPro" id="IPR013783">
    <property type="entry name" value="Ig-like_fold"/>
</dbReference>
<dbReference type="PROSITE" id="PS00109">
    <property type="entry name" value="PROTEIN_KINASE_TYR"/>
    <property type="match status" value="1"/>
</dbReference>
<feature type="domain" description="Protein kinase" evidence="17">
    <location>
        <begin position="776"/>
        <end position="1106"/>
    </location>
</feature>
<feature type="domain" description="Ig-like" evidence="18">
    <location>
        <begin position="545"/>
        <end position="636"/>
    </location>
</feature>
<evidence type="ECO:0000259" key="18">
    <source>
        <dbReference type="PROSITE" id="PS50835"/>
    </source>
</evidence>
<dbReference type="Gene3D" id="1.10.510.10">
    <property type="entry name" value="Transferase(Phosphotransferase) domain 1"/>
    <property type="match status" value="1"/>
</dbReference>
<dbReference type="InterPro" id="IPR001245">
    <property type="entry name" value="Ser-Thr/Tyr_kinase_cat_dom"/>
</dbReference>
<keyword evidence="10" id="KW-0393">Immunoglobulin domain</keyword>
<dbReference type="InterPro" id="IPR003599">
    <property type="entry name" value="Ig_sub"/>
</dbReference>
<dbReference type="PRINTS" id="PR00109">
    <property type="entry name" value="TYRKINASE"/>
</dbReference>
<keyword evidence="6 16" id="KW-0472">Membrane</keyword>
<dbReference type="SUPFAM" id="SSF48726">
    <property type="entry name" value="Immunoglobulin"/>
    <property type="match status" value="5"/>
</dbReference>
<dbReference type="Gene3D" id="3.30.200.20">
    <property type="entry name" value="Phosphorylase Kinase, domain 1"/>
    <property type="match status" value="1"/>
</dbReference>
<evidence type="ECO:0000256" key="5">
    <source>
        <dbReference type="ARBA" id="ARBA00022989"/>
    </source>
</evidence>
<evidence type="ECO:0000256" key="1">
    <source>
        <dbReference type="ARBA" id="ARBA00004162"/>
    </source>
</evidence>
<keyword evidence="8" id="KW-0675">Receptor</keyword>
<dbReference type="InterPro" id="IPR008266">
    <property type="entry name" value="Tyr_kinase_AS"/>
</dbReference>
<feature type="domain" description="Ig-like" evidence="18">
    <location>
        <begin position="30"/>
        <end position="111"/>
    </location>
</feature>
<dbReference type="GeneID" id="109433505"/>
<dbReference type="SUPFAM" id="SSF56112">
    <property type="entry name" value="Protein kinase-like (PK-like)"/>
    <property type="match status" value="1"/>
</dbReference>
<feature type="region of interest" description="Disordered" evidence="15">
    <location>
        <begin position="713"/>
        <end position="766"/>
    </location>
</feature>
<evidence type="ECO:0000259" key="17">
    <source>
        <dbReference type="PROSITE" id="PS50011"/>
    </source>
</evidence>
<evidence type="ECO:0000256" key="2">
    <source>
        <dbReference type="ARBA" id="ARBA00022692"/>
    </source>
</evidence>
<name>A0ABM1XKV1_AEDAL</name>
<evidence type="ECO:0000256" key="7">
    <source>
        <dbReference type="ARBA" id="ARBA00023157"/>
    </source>
</evidence>
<dbReference type="Pfam" id="PF13927">
    <property type="entry name" value="Ig_3"/>
    <property type="match status" value="2"/>
</dbReference>
<dbReference type="InterPro" id="IPR011009">
    <property type="entry name" value="Kinase-like_dom_sf"/>
</dbReference>
<evidence type="ECO:0000256" key="15">
    <source>
        <dbReference type="SAM" id="MobiDB-lite"/>
    </source>
</evidence>
<evidence type="ECO:0000313" key="19">
    <source>
        <dbReference type="EnsemblMetazoa" id="AALFPA23_000602.P430"/>
    </source>
</evidence>
<dbReference type="SMART" id="SM00409">
    <property type="entry name" value="IG"/>
    <property type="match status" value="5"/>
</dbReference>
<dbReference type="CDD" id="cd05046">
    <property type="entry name" value="PTK_CCK4"/>
    <property type="match status" value="1"/>
</dbReference>
<keyword evidence="7" id="KW-1015">Disulfide bond</keyword>
<feature type="domain" description="Ig-like" evidence="18">
    <location>
        <begin position="125"/>
        <end position="236"/>
    </location>
</feature>
<dbReference type="Pfam" id="PF07679">
    <property type="entry name" value="I-set"/>
    <property type="match status" value="3"/>
</dbReference>
<proteinExistence type="predicted"/>
<dbReference type="PANTHER" id="PTHR24416">
    <property type="entry name" value="TYROSINE-PROTEIN KINASE RECEPTOR"/>
    <property type="match status" value="1"/>
</dbReference>
<dbReference type="RefSeq" id="XP_062712353.1">
    <property type="nucleotide sequence ID" value="XM_062856369.1"/>
</dbReference>
<sequence length="1128" mass="122691">MCNKSSLSAIVVVALSAFFAFVAVVVRAEFQFTVLPKYTQVYEGESVVFQCRAFFDDEIDFSWTLNGNPIRLDRRVYLNGTNLHINGVSQWSDSGDYVCLATARSSGARVATPPAKLDIIRTSAPVVQLVKHESEKSNGAIVLKCHTGSWSSNHGNGNGSSGSIISSGRDDDGVHIEWFRNNERLTKSAHIDFQRRKLHIKNATAKDNGVYGCRVVMHRVDTASSGGGPSPAATMTTTIASVKNYRLKLKGTTTTGSSGNGVSGVQTANDNSAKIDCTKSRNSLLCRGKRGDKLVVAAALTAGSPSSAMLPTGGPLLAPVMSSSDVPVQIVDHPVNVVVNESAAAIFNCGFQSLVAGESGPLVLKWRKDGKVIRKWDSGVAAAAGSAAAELDGETTESSMYRDDGRIHVDKNNGSLMFNSVIASDEGSYDCQVTNNGSEFLVTSNAAELQIISNLRFTPKPPSTKNLELGSVAKIHCKAQGTPAPLVHWRIEGTKSDLPESVEDVNGTLTFRTVSTDHRGSYTCVASNSQGEITASVQVHVVVAPKFEIAPEGSIQVAEMGTVFIHCVATGDPKPTVQWDKDLQYLHSSNQTEEERYRILDNGTLVLTEVHLDDDGNYGCTIGNSAGLKREEVHLIVKPADSMPQPEESSEDGFLITRAVLITMSVAFAYIILVVGLMLWCRHRRAARKARLNMSSKENGDVDLKNCEIEPCLPEKSSQDGSKSKAKSGKSGHQKTGSNVEGGQEKSDDTVNSNKSKKSNSSSSILDQLAVPRSSVIDMLQIGKCDFGDVFIGKIKENDCKTAKAEPVKEPAAGDEVTHASNTEVTTEDEKITKKPSNEELNEIKPENDYKPVMVKALTKVKDEHCCSEFRRQLDLFRTVSHKNVVKLFGLCRDKDPHYMLLEYTDWGDLKQFLLATSPSIPQNGSVEAKNASKPPPLNIPQILALAHQIGRGMDAIYKARIIHKDLATRNCIISSDFSAKISLAGLSRDKYNKEYFKYKNQLMPVRWMAPECLQDDDFSIKSDIFSFAVLVWELFTTATELPFKEFTDEEYVTQAQAGKLEWKLADKTPENLHKILTSCWSVNPKERPSFSQLVVAIGNCLQSEYPKEPPAAEVAPAAAAPPPAAAD</sequence>
<dbReference type="InterPro" id="IPR013098">
    <property type="entry name" value="Ig_I-set"/>
</dbReference>
<comment type="function">
    <text evidence="11">Acts as a calcium-dependent, homophilic cell adhesion molecule that regulates neural recognition during the development of the nervous system. Component of the repulsive Plexin signaling response to regulate motor axon guidance at the embryonic stage. Also component of a receptor complex that is required in the adult visual system to innervate the lamina layer; specific targeting of R1-R6 axons.</text>
</comment>
<evidence type="ECO:0000256" key="10">
    <source>
        <dbReference type="ARBA" id="ARBA00023319"/>
    </source>
</evidence>
<evidence type="ECO:0000256" key="13">
    <source>
        <dbReference type="ARBA" id="ARBA00034533"/>
    </source>
</evidence>
<dbReference type="PANTHER" id="PTHR24416:SF349">
    <property type="entry name" value="TYROSINE-PROTEIN KINASE RYK"/>
    <property type="match status" value="1"/>
</dbReference>
<keyword evidence="20" id="KW-1185">Reference proteome</keyword>
<keyword evidence="2 16" id="KW-0812">Transmembrane</keyword>
<evidence type="ECO:0000256" key="16">
    <source>
        <dbReference type="SAM" id="Phobius"/>
    </source>
</evidence>
<keyword evidence="3" id="KW-0732">Signal</keyword>
<comment type="subcellular location">
    <subcellularLocation>
        <location evidence="1">Cell membrane</location>
        <topology evidence="1">Single-pass membrane protein</topology>
    </subcellularLocation>
</comment>
<evidence type="ECO:0000256" key="6">
    <source>
        <dbReference type="ARBA" id="ARBA00023136"/>
    </source>
</evidence>
<accession>A0ABM1XKV1</accession>
<dbReference type="Proteomes" id="UP000069940">
    <property type="component" value="Unassembled WGS sequence"/>
</dbReference>
<keyword evidence="9" id="KW-0325">Glycoprotein</keyword>
<dbReference type="InterPro" id="IPR050122">
    <property type="entry name" value="RTK"/>
</dbReference>
<evidence type="ECO:0000256" key="11">
    <source>
        <dbReference type="ARBA" id="ARBA00034468"/>
    </source>
</evidence>
<dbReference type="Pfam" id="PF07714">
    <property type="entry name" value="PK_Tyr_Ser-Thr"/>
    <property type="match status" value="1"/>
</dbReference>
<keyword evidence="4" id="KW-0524">Neurogenesis</keyword>
<dbReference type="InterPro" id="IPR000719">
    <property type="entry name" value="Prot_kinase_dom"/>
</dbReference>
<dbReference type="SMART" id="SM00408">
    <property type="entry name" value="IGc2"/>
    <property type="match status" value="5"/>
</dbReference>
<evidence type="ECO:0000256" key="4">
    <source>
        <dbReference type="ARBA" id="ARBA00022902"/>
    </source>
</evidence>
<reference evidence="20" key="1">
    <citation type="journal article" date="2015" name="Proc. Natl. Acad. Sci. U.S.A.">
        <title>Genome sequence of the Asian Tiger mosquito, Aedes albopictus, reveals insights into its biology, genetics, and evolution.</title>
        <authorList>
            <person name="Chen X.G."/>
            <person name="Jiang X."/>
            <person name="Gu J."/>
            <person name="Xu M."/>
            <person name="Wu Y."/>
            <person name="Deng Y."/>
            <person name="Zhang C."/>
            <person name="Bonizzoni M."/>
            <person name="Dermauw W."/>
            <person name="Vontas J."/>
            <person name="Armbruster P."/>
            <person name="Huang X."/>
            <person name="Yang Y."/>
            <person name="Zhang H."/>
            <person name="He W."/>
            <person name="Peng H."/>
            <person name="Liu Y."/>
            <person name="Wu K."/>
            <person name="Chen J."/>
            <person name="Lirakis M."/>
            <person name="Topalis P."/>
            <person name="Van Leeuwen T."/>
            <person name="Hall A.B."/>
            <person name="Jiang X."/>
            <person name="Thorpe C."/>
            <person name="Mueller R.L."/>
            <person name="Sun C."/>
            <person name="Waterhouse R.M."/>
            <person name="Yan G."/>
            <person name="Tu Z.J."/>
            <person name="Fang X."/>
            <person name="James A.A."/>
        </authorList>
    </citation>
    <scope>NUCLEOTIDE SEQUENCE [LARGE SCALE GENOMIC DNA]</scope>
    <source>
        <strain evidence="20">Foshan</strain>
    </source>
</reference>
<evidence type="ECO:0000256" key="9">
    <source>
        <dbReference type="ARBA" id="ARBA00023180"/>
    </source>
</evidence>